<dbReference type="SUPFAM" id="SSF47616">
    <property type="entry name" value="GST C-terminal domain-like"/>
    <property type="match status" value="1"/>
</dbReference>
<comment type="caution">
    <text evidence="5">The sequence shown here is derived from an EMBL/GenBank/DDBJ whole genome shotgun (WGS) entry which is preliminary data.</text>
</comment>
<reference evidence="5 6" key="1">
    <citation type="submission" date="2015-03" db="EMBL/GenBank/DDBJ databases">
        <title>RNA-seq based gene annotation and comparative genomics of four Zymoseptoria species reveal species-specific pathogenicity related genes and transposable element activity.</title>
        <authorList>
            <person name="Grandaubert J."/>
            <person name="Bhattacharyya A."/>
            <person name="Stukenbrock E.H."/>
        </authorList>
    </citation>
    <scope>NUCLEOTIDE SEQUENCE [LARGE SCALE GENOMIC DNA]</scope>
    <source>
        <strain evidence="5 6">Zb18110</strain>
    </source>
</reference>
<dbReference type="PROSITE" id="PS50404">
    <property type="entry name" value="GST_NTER"/>
    <property type="match status" value="1"/>
</dbReference>
<dbReference type="InterPro" id="IPR004045">
    <property type="entry name" value="Glutathione_S-Trfase_N"/>
</dbReference>
<keyword evidence="6" id="KW-1185">Reference proteome</keyword>
<organism evidence="5 6">
    <name type="scientific">Zymoseptoria brevis</name>
    <dbReference type="NCBI Taxonomy" id="1047168"/>
    <lineage>
        <taxon>Eukaryota</taxon>
        <taxon>Fungi</taxon>
        <taxon>Dikarya</taxon>
        <taxon>Ascomycota</taxon>
        <taxon>Pezizomycotina</taxon>
        <taxon>Dothideomycetes</taxon>
        <taxon>Dothideomycetidae</taxon>
        <taxon>Mycosphaerellales</taxon>
        <taxon>Mycosphaerellaceae</taxon>
        <taxon>Zymoseptoria</taxon>
    </lineage>
</organism>
<proteinExistence type="inferred from homology"/>
<evidence type="ECO:0000259" key="4">
    <source>
        <dbReference type="PROSITE" id="PS50405"/>
    </source>
</evidence>
<dbReference type="OrthoDB" id="422574at2759"/>
<name>A0A0F4G928_9PEZI</name>
<dbReference type="InterPro" id="IPR004046">
    <property type="entry name" value="GST_C"/>
</dbReference>
<dbReference type="InterPro" id="IPR036282">
    <property type="entry name" value="Glutathione-S-Trfase_C_sf"/>
</dbReference>
<dbReference type="SFLD" id="SFLDG00358">
    <property type="entry name" value="Main_(cytGST)"/>
    <property type="match status" value="1"/>
</dbReference>
<dbReference type="PROSITE" id="PS50405">
    <property type="entry name" value="GST_CTER"/>
    <property type="match status" value="1"/>
</dbReference>
<dbReference type="STRING" id="1047168.A0A0F4G928"/>
<dbReference type="PANTHER" id="PTHR44051:SF14">
    <property type="entry name" value="GLUTATHIONE S-TRANSFERASE II"/>
    <property type="match status" value="1"/>
</dbReference>
<dbReference type="SUPFAM" id="SSF52833">
    <property type="entry name" value="Thioredoxin-like"/>
    <property type="match status" value="1"/>
</dbReference>
<evidence type="ECO:0000313" key="5">
    <source>
        <dbReference type="EMBL" id="KJX93903.1"/>
    </source>
</evidence>
<dbReference type="AlphaFoldDB" id="A0A0F4G928"/>
<feature type="domain" description="GST C-terminal" evidence="4">
    <location>
        <begin position="136"/>
        <end position="261"/>
    </location>
</feature>
<comment type="similarity">
    <text evidence="1 2">Belongs to the GST superfamily.</text>
</comment>
<evidence type="ECO:0000256" key="1">
    <source>
        <dbReference type="ARBA" id="ARBA00007409"/>
    </source>
</evidence>
<dbReference type="CDD" id="cd03048">
    <property type="entry name" value="GST_N_Ure2p_like"/>
    <property type="match status" value="1"/>
</dbReference>
<protein>
    <recommendedName>
        <fullName evidence="7">Glutathione S-transferase like protein</fullName>
    </recommendedName>
</protein>
<dbReference type="SFLD" id="SFLDS00019">
    <property type="entry name" value="Glutathione_Transferase_(cytos"/>
    <property type="match status" value="1"/>
</dbReference>
<accession>A0A0F4G928</accession>
<dbReference type="InterPro" id="IPR040079">
    <property type="entry name" value="Glutathione_S-Trfase"/>
</dbReference>
<feature type="domain" description="GST N-terminal" evidence="3">
    <location>
        <begin position="43"/>
        <end position="128"/>
    </location>
</feature>
<gene>
    <name evidence="5" type="ORF">TI39_contig4242g00002</name>
</gene>
<dbReference type="InterPro" id="IPR036249">
    <property type="entry name" value="Thioredoxin-like_sf"/>
</dbReference>
<evidence type="ECO:0000259" key="3">
    <source>
        <dbReference type="PROSITE" id="PS50404"/>
    </source>
</evidence>
<evidence type="ECO:0000256" key="2">
    <source>
        <dbReference type="RuleBase" id="RU003494"/>
    </source>
</evidence>
<dbReference type="Pfam" id="PF00043">
    <property type="entry name" value="GST_C"/>
    <property type="match status" value="1"/>
</dbReference>
<dbReference type="Proteomes" id="UP000033647">
    <property type="component" value="Unassembled WGS sequence"/>
</dbReference>
<dbReference type="Gene3D" id="1.20.1050.130">
    <property type="match status" value="1"/>
</dbReference>
<dbReference type="EMBL" id="LAFY01004201">
    <property type="protein sequence ID" value="KJX93903.1"/>
    <property type="molecule type" value="Genomic_DNA"/>
</dbReference>
<dbReference type="InterPro" id="IPR010987">
    <property type="entry name" value="Glutathione-S-Trfase_C-like"/>
</dbReference>
<evidence type="ECO:0000313" key="6">
    <source>
        <dbReference type="Proteomes" id="UP000033647"/>
    </source>
</evidence>
<sequence>MRLCGQELVSRPHASIAIEPHSNFSPRINHQHLSQHNMSSSIKPLVLHAHGTGPNPYKIAAALEFLNLPYEVKLWQFGDAANGVKGPEFLKINENGRVPALEDPNTGVTSWESGAVMNYLLRVYDKENKLGPRGSSEQDRVDFEKWEYFLLSTLGPMMGQVNWFRHYHSSKNEDALQRYEEQAYRCFGVIDAQIKKTGDKFVLPGSTPTAVDLHVYPWVYQHSYAGLSLDSYPSTKKWLENVSALKEIKAAYEKVPKGKEM</sequence>
<dbReference type="Pfam" id="PF02798">
    <property type="entry name" value="GST_N"/>
    <property type="match status" value="1"/>
</dbReference>
<evidence type="ECO:0008006" key="7">
    <source>
        <dbReference type="Google" id="ProtNLM"/>
    </source>
</evidence>
<dbReference type="PANTHER" id="PTHR44051">
    <property type="entry name" value="GLUTATHIONE S-TRANSFERASE-RELATED"/>
    <property type="match status" value="1"/>
</dbReference>